<accession>A0A8H6SQD3</accession>
<proteinExistence type="predicted"/>
<sequence>MVLFPGRNALLISGFLSGALLVSGASQASATISGVVLPSSTPALDPCMESCFEVAANANNCAIDDVHCACASAQLQADLTQCLDARCDAFAAPQAQGLLIQLCNKVAVVATGTATPNHLSLSATVAAAAPTSPATENGLPSIPTSRAHTMLTTSITMSILREVSLASILIFSLV</sequence>
<dbReference type="EMBL" id="JACAZF010000005">
    <property type="protein sequence ID" value="KAF7303591.1"/>
    <property type="molecule type" value="Genomic_DNA"/>
</dbReference>
<feature type="signal peptide" evidence="5">
    <location>
        <begin position="1"/>
        <end position="24"/>
    </location>
</feature>
<dbReference type="GeneID" id="59345158"/>
<keyword evidence="3 5" id="KW-0732">Signal</keyword>
<dbReference type="OrthoDB" id="4505683at2759"/>
<dbReference type="Pfam" id="PF05730">
    <property type="entry name" value="CFEM"/>
    <property type="match status" value="1"/>
</dbReference>
<evidence type="ECO:0000313" key="8">
    <source>
        <dbReference type="Proteomes" id="UP000636479"/>
    </source>
</evidence>
<dbReference type="Proteomes" id="UP000636479">
    <property type="component" value="Unassembled WGS sequence"/>
</dbReference>
<comment type="subcellular location">
    <subcellularLocation>
        <location evidence="1">Secreted</location>
    </subcellularLocation>
</comment>
<evidence type="ECO:0000256" key="3">
    <source>
        <dbReference type="ARBA" id="ARBA00022729"/>
    </source>
</evidence>
<feature type="chain" id="PRO_5034093247" evidence="5">
    <location>
        <begin position="25"/>
        <end position="174"/>
    </location>
</feature>
<evidence type="ECO:0000256" key="1">
    <source>
        <dbReference type="ARBA" id="ARBA00004613"/>
    </source>
</evidence>
<gene>
    <name evidence="7" type="ORF">MIND_00588400</name>
</gene>
<dbReference type="AlphaFoldDB" id="A0A8H6SQD3"/>
<comment type="caution">
    <text evidence="7">The sequence shown here is derived from an EMBL/GenBank/DDBJ whole genome shotgun (WGS) entry which is preliminary data.</text>
</comment>
<reference evidence="7" key="1">
    <citation type="submission" date="2020-05" db="EMBL/GenBank/DDBJ databases">
        <title>Mycena genomes resolve the evolution of fungal bioluminescence.</title>
        <authorList>
            <person name="Tsai I.J."/>
        </authorList>
    </citation>
    <scope>NUCLEOTIDE SEQUENCE</scope>
    <source>
        <strain evidence="7">171206Taipei</strain>
    </source>
</reference>
<evidence type="ECO:0000256" key="2">
    <source>
        <dbReference type="ARBA" id="ARBA00022525"/>
    </source>
</evidence>
<organism evidence="7 8">
    <name type="scientific">Mycena indigotica</name>
    <dbReference type="NCBI Taxonomy" id="2126181"/>
    <lineage>
        <taxon>Eukaryota</taxon>
        <taxon>Fungi</taxon>
        <taxon>Dikarya</taxon>
        <taxon>Basidiomycota</taxon>
        <taxon>Agaricomycotina</taxon>
        <taxon>Agaricomycetes</taxon>
        <taxon>Agaricomycetidae</taxon>
        <taxon>Agaricales</taxon>
        <taxon>Marasmiineae</taxon>
        <taxon>Mycenaceae</taxon>
        <taxon>Mycena</taxon>
    </lineage>
</organism>
<keyword evidence="4" id="KW-1015">Disulfide bond</keyword>
<dbReference type="PROSITE" id="PS52012">
    <property type="entry name" value="CFEM"/>
    <property type="match status" value="1"/>
</dbReference>
<keyword evidence="2" id="KW-0964">Secreted</keyword>
<evidence type="ECO:0000259" key="6">
    <source>
        <dbReference type="PROSITE" id="PS52012"/>
    </source>
</evidence>
<feature type="domain" description="CFEM" evidence="6">
    <location>
        <begin position="18"/>
        <end position="130"/>
    </location>
</feature>
<evidence type="ECO:0000256" key="5">
    <source>
        <dbReference type="SAM" id="SignalP"/>
    </source>
</evidence>
<evidence type="ECO:0000256" key="4">
    <source>
        <dbReference type="ARBA" id="ARBA00023157"/>
    </source>
</evidence>
<dbReference type="InterPro" id="IPR008427">
    <property type="entry name" value="Extracellular_membr_CFEM_dom"/>
</dbReference>
<dbReference type="GO" id="GO:0005576">
    <property type="term" value="C:extracellular region"/>
    <property type="evidence" value="ECO:0007669"/>
    <property type="project" value="UniProtKB-SubCell"/>
</dbReference>
<name>A0A8H6SQD3_9AGAR</name>
<evidence type="ECO:0000313" key="7">
    <source>
        <dbReference type="EMBL" id="KAF7303591.1"/>
    </source>
</evidence>
<dbReference type="RefSeq" id="XP_037220563.1">
    <property type="nucleotide sequence ID" value="XM_037362642.1"/>
</dbReference>
<keyword evidence="8" id="KW-1185">Reference proteome</keyword>
<protein>
    <submittedName>
        <fullName evidence="7">CFEM domain-containing protein</fullName>
    </submittedName>
</protein>